<evidence type="ECO:0000256" key="4">
    <source>
        <dbReference type="ARBA" id="ARBA00022448"/>
    </source>
</evidence>
<keyword evidence="6" id="KW-0406">Ion transport</keyword>
<dbReference type="GO" id="GO:0046933">
    <property type="term" value="F:proton-transporting ATP synthase activity, rotational mechanism"/>
    <property type="evidence" value="ECO:0007669"/>
    <property type="project" value="InterPro"/>
</dbReference>
<dbReference type="PANTHER" id="PTHR11910">
    <property type="entry name" value="ATP SYNTHASE DELTA CHAIN"/>
    <property type="match status" value="1"/>
</dbReference>
<dbReference type="GO" id="GO:0016020">
    <property type="term" value="C:membrane"/>
    <property type="evidence" value="ECO:0007669"/>
    <property type="project" value="UniProtKB-SubCell"/>
</dbReference>
<evidence type="ECO:0008006" key="11">
    <source>
        <dbReference type="Google" id="ProtNLM"/>
    </source>
</evidence>
<dbReference type="HAMAP" id="MF_01416">
    <property type="entry name" value="ATP_synth_delta_bact"/>
    <property type="match status" value="1"/>
</dbReference>
<dbReference type="Gene3D" id="1.10.520.20">
    <property type="entry name" value="N-terminal domain of the delta subunit of the F1F0-ATP synthase"/>
    <property type="match status" value="1"/>
</dbReference>
<comment type="subcellular location">
    <subcellularLocation>
        <location evidence="1">Membrane</location>
    </subcellularLocation>
</comment>
<accession>A0A7J6F4J7</accession>
<comment type="caution">
    <text evidence="9">The sequence shown here is derived from an EMBL/GenBank/DDBJ whole genome shotgun (WGS) entry which is preliminary data.</text>
</comment>
<dbReference type="PRINTS" id="PR00125">
    <property type="entry name" value="ATPASEDELTA"/>
</dbReference>
<gene>
    <name evidence="9" type="ORF">G4B88_025725</name>
</gene>
<evidence type="ECO:0000256" key="6">
    <source>
        <dbReference type="ARBA" id="ARBA00023065"/>
    </source>
</evidence>
<dbReference type="AlphaFoldDB" id="A0A7J6F4J7"/>
<proteinExistence type="inferred from homology"/>
<reference evidence="9 10" key="1">
    <citation type="journal article" date="2020" name="bioRxiv">
        <title>Sequence and annotation of 42 cannabis genomes reveals extensive copy number variation in cannabinoid synthesis and pathogen resistance genes.</title>
        <authorList>
            <person name="Mckernan K.J."/>
            <person name="Helbert Y."/>
            <person name="Kane L.T."/>
            <person name="Ebling H."/>
            <person name="Zhang L."/>
            <person name="Liu B."/>
            <person name="Eaton Z."/>
            <person name="Mclaughlin S."/>
            <person name="Kingan S."/>
            <person name="Baybayan P."/>
            <person name="Concepcion G."/>
            <person name="Jordan M."/>
            <person name="Riva A."/>
            <person name="Barbazuk W."/>
            <person name="Harkins T."/>
        </authorList>
    </citation>
    <scope>NUCLEOTIDE SEQUENCE [LARGE SCALE GENOMIC DNA]</scope>
    <source>
        <strain evidence="10">cv. Jamaican Lion 4</strain>
        <tissue evidence="9">Leaf</tissue>
    </source>
</reference>
<organism evidence="9 10">
    <name type="scientific">Cannabis sativa</name>
    <name type="common">Hemp</name>
    <name type="synonym">Marijuana</name>
    <dbReference type="NCBI Taxonomy" id="3483"/>
    <lineage>
        <taxon>Eukaryota</taxon>
        <taxon>Viridiplantae</taxon>
        <taxon>Streptophyta</taxon>
        <taxon>Embryophyta</taxon>
        <taxon>Tracheophyta</taxon>
        <taxon>Spermatophyta</taxon>
        <taxon>Magnoliopsida</taxon>
        <taxon>eudicotyledons</taxon>
        <taxon>Gunneridae</taxon>
        <taxon>Pentapetalae</taxon>
        <taxon>rosids</taxon>
        <taxon>fabids</taxon>
        <taxon>Rosales</taxon>
        <taxon>Cannabaceae</taxon>
        <taxon>Cannabis</taxon>
    </lineage>
</organism>
<comment type="similarity">
    <text evidence="2">Belongs to the ATPase delta chain family.</text>
</comment>
<sequence>MAFAGRMRSTIPLASKLVSSESLATASRSNPQKALLSPIFTDSEISRNFSTATEKKEVKVKVPLALFGGCGNYASALYVAAVKTNALDKVESELNDIVEATKQSPVFSQFTKDPSVPAKTRVGAIDDICIQAKFSDVTKNFLVTVAANGRLRYIDSIAKKFEELTMAHRGEVRAIVTTVIPIPPEEEKELKAALQDIIGHGKKVILEQKIDTSILGGLVVEFDRKVFDMSIKTRARQMERFLREPINIGNL</sequence>
<keyword evidence="8" id="KW-0066">ATP synthesis</keyword>
<dbReference type="EMBL" id="JAATIQ010000272">
    <property type="protein sequence ID" value="KAF4365546.1"/>
    <property type="molecule type" value="Genomic_DNA"/>
</dbReference>
<dbReference type="SUPFAM" id="SSF47928">
    <property type="entry name" value="N-terminal domain of the delta subunit of the F1F0-ATP synthase"/>
    <property type="match status" value="1"/>
</dbReference>
<keyword evidence="5" id="KW-0375">Hydrogen ion transport</keyword>
<keyword evidence="7" id="KW-0472">Membrane</keyword>
<dbReference type="Proteomes" id="UP000583929">
    <property type="component" value="Unassembled WGS sequence"/>
</dbReference>
<protein>
    <recommendedName>
        <fullName evidence="11">ATP synthase subunit O, mitochondrial</fullName>
    </recommendedName>
</protein>
<evidence type="ECO:0000256" key="8">
    <source>
        <dbReference type="ARBA" id="ARBA00023310"/>
    </source>
</evidence>
<name>A0A7J6F4J7_CANSA</name>
<evidence type="ECO:0000256" key="5">
    <source>
        <dbReference type="ARBA" id="ARBA00022781"/>
    </source>
</evidence>
<dbReference type="InterPro" id="IPR000711">
    <property type="entry name" value="ATPase_OSCP/dsu"/>
</dbReference>
<comment type="subunit">
    <text evidence="3">F-type ATPases have 2 components, CF(1) - the catalytic core - and CF(0) - the membrane proton channel. CF(1) has five subunits: alpha(3), beta(3), gamma(1), delta(1), epsilon(1). CF(0) has three main subunits: a, b and c.</text>
</comment>
<dbReference type="Pfam" id="PF00213">
    <property type="entry name" value="OSCP"/>
    <property type="match status" value="1"/>
</dbReference>
<dbReference type="NCBIfam" id="TIGR01145">
    <property type="entry name" value="ATP_synt_delta"/>
    <property type="match status" value="1"/>
</dbReference>
<keyword evidence="10" id="KW-1185">Reference proteome</keyword>
<dbReference type="InterPro" id="IPR026015">
    <property type="entry name" value="ATP_synth_OSCP/delta_N_sf"/>
</dbReference>
<evidence type="ECO:0000256" key="3">
    <source>
        <dbReference type="ARBA" id="ARBA00011648"/>
    </source>
</evidence>
<evidence type="ECO:0000256" key="7">
    <source>
        <dbReference type="ARBA" id="ARBA00023136"/>
    </source>
</evidence>
<keyword evidence="4" id="KW-0813">Transport</keyword>
<evidence type="ECO:0000256" key="2">
    <source>
        <dbReference type="ARBA" id="ARBA00007046"/>
    </source>
</evidence>
<evidence type="ECO:0000313" key="10">
    <source>
        <dbReference type="Proteomes" id="UP000583929"/>
    </source>
</evidence>
<evidence type="ECO:0000256" key="1">
    <source>
        <dbReference type="ARBA" id="ARBA00004370"/>
    </source>
</evidence>
<evidence type="ECO:0000313" key="9">
    <source>
        <dbReference type="EMBL" id="KAF4365546.1"/>
    </source>
</evidence>